<evidence type="ECO:0000256" key="5">
    <source>
        <dbReference type="ARBA" id="ARBA00023159"/>
    </source>
</evidence>
<dbReference type="InterPro" id="IPR018122">
    <property type="entry name" value="TF_fork_head_CS_1"/>
</dbReference>
<organism evidence="11 12">
    <name type="scientific">Ridgeia piscesae</name>
    <name type="common">Tubeworm</name>
    <dbReference type="NCBI Taxonomy" id="27915"/>
    <lineage>
        <taxon>Eukaryota</taxon>
        <taxon>Metazoa</taxon>
        <taxon>Spiralia</taxon>
        <taxon>Lophotrochozoa</taxon>
        <taxon>Annelida</taxon>
        <taxon>Polychaeta</taxon>
        <taxon>Sedentaria</taxon>
        <taxon>Canalipalpata</taxon>
        <taxon>Sabellida</taxon>
        <taxon>Siboglinidae</taxon>
        <taxon>Ridgeia</taxon>
    </lineage>
</organism>
<comment type="caution">
    <text evidence="11">The sequence shown here is derived from an EMBL/GenBank/DDBJ whole genome shotgun (WGS) entry which is preliminary data.</text>
</comment>
<sequence length="454" mass="49489">MPIATRENLAMKLRQNWLTKHPGDLATAASGLDDSLTSLSWLQNLNIMTITTPTPPASPEPFADAQLMSSYSAASQVDPNAVLHVRVKQEPGMGLGATTTNLLKMTNGQHHSLVAVTSAGGLDVGSSVGGVLGGFDQIDYKNNPYVKPPYSYATLICMAMRETKTNKITLSGIYNWITENFVYYRNAEPSWQNSIRHNLSLNKCFQKVARRKDEPGKGGFWKINPEYSDMFVNGIFKKRRGSLSGRETFLPTMPPAKRCRTDDSPRAMRGDTIFHIGADSISDVLDISWNTTTLMSRDIDVGGVRVKTEDIIDEKENVEAVGTITPLSPPTSEGDTDVGLDDLLGSGLDFDDPLDLSTGSPLDLTVQGTGIRPPDWWSDSAGRDMFAGMLSPRQLNHNSGLNTPIPASPVLDSDVELGHPWAEDRLELDQALASFGGDMFDLESIEPLSSSEHS</sequence>
<evidence type="ECO:0000256" key="2">
    <source>
        <dbReference type="ARBA" id="ARBA00022794"/>
    </source>
</evidence>
<dbReference type="InterPro" id="IPR001766">
    <property type="entry name" value="Fork_head_dom"/>
</dbReference>
<dbReference type="CDD" id="cd20023">
    <property type="entry name" value="FH_FOXJ1"/>
    <property type="match status" value="1"/>
</dbReference>
<evidence type="ECO:0000256" key="6">
    <source>
        <dbReference type="ARBA" id="ARBA00023163"/>
    </source>
</evidence>
<comment type="similarity">
    <text evidence="8">Belongs to the FOXJ1 family.</text>
</comment>
<evidence type="ECO:0000313" key="11">
    <source>
        <dbReference type="EMBL" id="KAK2156376.1"/>
    </source>
</evidence>
<dbReference type="EMBL" id="JAODUO010001975">
    <property type="protein sequence ID" value="KAK2156376.1"/>
    <property type="molecule type" value="Genomic_DNA"/>
</dbReference>
<gene>
    <name evidence="11" type="ORF">NP493_1978g00014</name>
</gene>
<dbReference type="Pfam" id="PF00250">
    <property type="entry name" value="Forkhead"/>
    <property type="match status" value="1"/>
</dbReference>
<dbReference type="AlphaFoldDB" id="A0AAD9JNI6"/>
<feature type="domain" description="Fork-head" evidence="10">
    <location>
        <begin position="147"/>
        <end position="241"/>
    </location>
</feature>
<dbReference type="GO" id="GO:0005634">
    <property type="term" value="C:nucleus"/>
    <property type="evidence" value="ECO:0007669"/>
    <property type="project" value="UniProtKB-SubCell"/>
</dbReference>
<dbReference type="GO" id="GO:0000978">
    <property type="term" value="F:RNA polymerase II cis-regulatory region sequence-specific DNA binding"/>
    <property type="evidence" value="ECO:0007669"/>
    <property type="project" value="TreeGrafter"/>
</dbReference>
<evidence type="ECO:0000256" key="1">
    <source>
        <dbReference type="ARBA" id="ARBA00004123"/>
    </source>
</evidence>
<evidence type="ECO:0000313" key="12">
    <source>
        <dbReference type="Proteomes" id="UP001209878"/>
    </source>
</evidence>
<keyword evidence="5" id="KW-0010">Activator</keyword>
<dbReference type="GO" id="GO:0030030">
    <property type="term" value="P:cell projection organization"/>
    <property type="evidence" value="ECO:0007669"/>
    <property type="project" value="UniProtKB-KW"/>
</dbReference>
<evidence type="ECO:0000256" key="9">
    <source>
        <dbReference type="PROSITE-ProRule" id="PRU00089"/>
    </source>
</evidence>
<accession>A0AAD9JNI6</accession>
<dbReference type="PROSITE" id="PS00658">
    <property type="entry name" value="FORK_HEAD_2"/>
    <property type="match status" value="1"/>
</dbReference>
<keyword evidence="2" id="KW-0970">Cilium biogenesis/degradation</keyword>
<comment type="subcellular location">
    <subcellularLocation>
        <location evidence="1 9">Nucleus</location>
    </subcellularLocation>
</comment>
<dbReference type="InterPro" id="IPR047512">
    <property type="entry name" value="FH_FOXJ1"/>
</dbReference>
<name>A0AAD9JNI6_RIDPI</name>
<evidence type="ECO:0000256" key="7">
    <source>
        <dbReference type="ARBA" id="ARBA00023242"/>
    </source>
</evidence>
<dbReference type="PROSITE" id="PS50039">
    <property type="entry name" value="FORK_HEAD_3"/>
    <property type="match status" value="1"/>
</dbReference>
<dbReference type="FunFam" id="1.10.10.10:FF:000030">
    <property type="entry name" value="Forkhead box protein K2"/>
    <property type="match status" value="1"/>
</dbReference>
<dbReference type="GO" id="GO:0000981">
    <property type="term" value="F:DNA-binding transcription factor activity, RNA polymerase II-specific"/>
    <property type="evidence" value="ECO:0007669"/>
    <property type="project" value="TreeGrafter"/>
</dbReference>
<evidence type="ECO:0000256" key="4">
    <source>
        <dbReference type="ARBA" id="ARBA00023125"/>
    </source>
</evidence>
<reference evidence="11" key="1">
    <citation type="journal article" date="2023" name="Mol. Biol. Evol.">
        <title>Third-Generation Sequencing Reveals the Adaptive Role of the Epigenome in Three Deep-Sea Polychaetes.</title>
        <authorList>
            <person name="Perez M."/>
            <person name="Aroh O."/>
            <person name="Sun Y."/>
            <person name="Lan Y."/>
            <person name="Juniper S.K."/>
            <person name="Young C.R."/>
            <person name="Angers B."/>
            <person name="Qian P.Y."/>
        </authorList>
    </citation>
    <scope>NUCLEOTIDE SEQUENCE</scope>
    <source>
        <strain evidence="11">R07B-5</strain>
    </source>
</reference>
<dbReference type="SUPFAM" id="SSF46785">
    <property type="entry name" value="Winged helix' DNA-binding domain"/>
    <property type="match status" value="1"/>
</dbReference>
<dbReference type="PROSITE" id="PS00657">
    <property type="entry name" value="FORK_HEAD_1"/>
    <property type="match status" value="1"/>
</dbReference>
<proteinExistence type="inferred from homology"/>
<feature type="DNA-binding region" description="Fork-head" evidence="9">
    <location>
        <begin position="147"/>
        <end position="241"/>
    </location>
</feature>
<keyword evidence="3" id="KW-0805">Transcription regulation</keyword>
<evidence type="ECO:0000259" key="10">
    <source>
        <dbReference type="PROSITE" id="PS50039"/>
    </source>
</evidence>
<dbReference type="Gene3D" id="1.10.10.10">
    <property type="entry name" value="Winged helix-like DNA-binding domain superfamily/Winged helix DNA-binding domain"/>
    <property type="match status" value="1"/>
</dbReference>
<dbReference type="InterPro" id="IPR030456">
    <property type="entry name" value="TF_fork_head_CS_2"/>
</dbReference>
<keyword evidence="6" id="KW-0804">Transcription</keyword>
<dbReference type="InterPro" id="IPR036390">
    <property type="entry name" value="WH_DNA-bd_sf"/>
</dbReference>
<dbReference type="PANTHER" id="PTHR46805:SF1">
    <property type="entry name" value="FORKHEAD BOX PROTEIN J1"/>
    <property type="match status" value="1"/>
</dbReference>
<dbReference type="Proteomes" id="UP001209878">
    <property type="component" value="Unassembled WGS sequence"/>
</dbReference>
<dbReference type="InterPro" id="IPR036388">
    <property type="entry name" value="WH-like_DNA-bd_sf"/>
</dbReference>
<dbReference type="SMART" id="SM00339">
    <property type="entry name" value="FH"/>
    <property type="match status" value="1"/>
</dbReference>
<protein>
    <recommendedName>
        <fullName evidence="10">Fork-head domain-containing protein</fullName>
    </recommendedName>
</protein>
<dbReference type="PRINTS" id="PR00053">
    <property type="entry name" value="FORKHEAD"/>
</dbReference>
<evidence type="ECO:0000256" key="3">
    <source>
        <dbReference type="ARBA" id="ARBA00023015"/>
    </source>
</evidence>
<evidence type="ECO:0000256" key="8">
    <source>
        <dbReference type="ARBA" id="ARBA00034770"/>
    </source>
</evidence>
<keyword evidence="7 9" id="KW-0539">Nucleus</keyword>
<keyword evidence="4 9" id="KW-0238">DNA-binding</keyword>
<keyword evidence="12" id="KW-1185">Reference proteome</keyword>
<dbReference type="InterPro" id="IPR047513">
    <property type="entry name" value="FOXJ1"/>
</dbReference>
<dbReference type="PANTHER" id="PTHR46805">
    <property type="entry name" value="FORKHEAD BOX PROTEIN J1"/>
    <property type="match status" value="1"/>
</dbReference>